<evidence type="ECO:0000313" key="2">
    <source>
        <dbReference type="Proteomes" id="UP000193944"/>
    </source>
</evidence>
<organism evidence="1 2">
    <name type="scientific">Anaeromyces robustus</name>
    <dbReference type="NCBI Taxonomy" id="1754192"/>
    <lineage>
        <taxon>Eukaryota</taxon>
        <taxon>Fungi</taxon>
        <taxon>Fungi incertae sedis</taxon>
        <taxon>Chytridiomycota</taxon>
        <taxon>Chytridiomycota incertae sedis</taxon>
        <taxon>Neocallimastigomycetes</taxon>
        <taxon>Neocallimastigales</taxon>
        <taxon>Neocallimastigaceae</taxon>
        <taxon>Anaeromyces</taxon>
    </lineage>
</organism>
<evidence type="ECO:0000313" key="1">
    <source>
        <dbReference type="EMBL" id="ORX50802.1"/>
    </source>
</evidence>
<accession>A0A1Y1VA79</accession>
<dbReference type="EMBL" id="MCFG01000735">
    <property type="protein sequence ID" value="ORX50802.1"/>
    <property type="molecule type" value="Genomic_DNA"/>
</dbReference>
<comment type="caution">
    <text evidence="1">The sequence shown here is derived from an EMBL/GenBank/DDBJ whole genome shotgun (WGS) entry which is preliminary data.</text>
</comment>
<sequence length="1403" mass="163324">MNWKYFILIFTYIIITYCEYVDFASEELAALILAAANPDGSIATEIIPENNPKNETRPITIDVSSLGRGGELMNIQQIIPSLRNLEGDKLNKKFKELYDLANRVYNRFIDPAADQVENINGYDVLRYIIFNEDEKTGAFDSIGLCNNDVKTRIMFVPNDSAITMMKHFIADADYDDFFDIDINNFDKLNKKIKSSWKSDYFTLPSEELSKVLTIKCIQTYACKFNFMFEDKSEEEINNQINSISFNIIETTDKNNNKYYSLLINKDIEYQIIYAFTIKYDGNKYSTDERFPARLVDYNEIGKTVEQYHMNHNEKSNEIERDGINLIAACGIDFVVGKDNDKQYLLPEDYISKDGNEIKMDSVKDILITANFANNKDFKTFNKNGKNLICDRYDISYATTKMETKRFIEKRLNYRETDSLSDNQLMDLNALFQIMALKDLFIDPMEHLVNGMLHYTNTPEYLSQISDFEESRYLAAYTQTKLNKRLGSKSKGLKNFAAPVTSYDLKGATLKADEILKNNSNEFSKRNLPSFELVKRDSESEQKKLIKQWMDIVDTYEDIIKSADMNFMEDSKTFLASFYEVLLEFNNRQIYDIVDEIQSKKDNNNDDDDNMFINEEDPFKVVKSNMQDILLLENYFQKCLRLHLEKYGMETLLDENGRYLFRNLPDIGVEASKNINILINLYENTLEDIFDLLDDSLVSTYMDNTLRYGNAVDDISKNKRNEQSEHLEIDGEYITDEINSINHEDLPIKDRLRNLLIDVNSIITSIEIHNNDENEPINGSETFESINGALINKYKEGYPDDKEIQGMINNQNENSSTSKLKLKRILNNIEDNDLNEYIVNNVDSKYYLKRIFSRMRLEITANAKKNADTDIEDLGYIDKETINKLKKLYNKINKKLETYLNNSNPESNKEEDEHLLELITNYNDLMSYIYSNNILNYNIYFVDFIDVYDIIERMNYIFIRNLINAINKTIKSNPELFKDGVTDFFEVITKNGNGQRYQYSTNVLYEPTVDDYKRILEDDENIEYVSDALKIIISKIKPEQCVDFEKAIALKKNIIKCQPPSFRIQDEVEDYEYLYGEILKNINSKIVSTKLIESDENSLYRNFYNFMREVGEVDKHVDLNNIDNDEKTGELDFSTIYKDDNGNPIKNDCDTLFYYIENTFTEIMDDVIQESVKNGYLKKDENGDYIYLDNEEGGNLRKRNLNKLYKNFYKTNNTVNLEKRKTLNKRFDPDFEKKVQVALNMVKSLQYAKRMAYDQGTTNLQNNLYTSYSSGPNEHVSTRIQQNIGNVLVSVQQTKIYEGVGQVVQKADIYITSDGKMERFDSSSRTKMMDSKASGSIADKRLPLSSLYMVEKSNSPVFSSLSMLFKSTCLSTSPTSRVNFYTIYNTKFVNTNYKLVLIICLLLK</sequence>
<reference evidence="1 2" key="2">
    <citation type="submission" date="2016-08" db="EMBL/GenBank/DDBJ databases">
        <title>Pervasive Adenine N6-methylation of Active Genes in Fungi.</title>
        <authorList>
            <consortium name="DOE Joint Genome Institute"/>
            <person name="Mondo S.J."/>
            <person name="Dannebaum R.O."/>
            <person name="Kuo R.C."/>
            <person name="Labutti K."/>
            <person name="Haridas S."/>
            <person name="Kuo A."/>
            <person name="Salamov A."/>
            <person name="Ahrendt S.R."/>
            <person name="Lipzen A."/>
            <person name="Sullivan W."/>
            <person name="Andreopoulos W.B."/>
            <person name="Clum A."/>
            <person name="Lindquist E."/>
            <person name="Daum C."/>
            <person name="Ramamoorthy G.K."/>
            <person name="Gryganskyi A."/>
            <person name="Culley D."/>
            <person name="Magnuson J.K."/>
            <person name="James T.Y."/>
            <person name="O'Malley M.A."/>
            <person name="Stajich J.E."/>
            <person name="Spatafora J.W."/>
            <person name="Visel A."/>
            <person name="Grigoriev I.V."/>
        </authorList>
    </citation>
    <scope>NUCLEOTIDE SEQUENCE [LARGE SCALE GENOMIC DNA]</scope>
    <source>
        <strain evidence="1 2">S4</strain>
    </source>
</reference>
<proteinExistence type="predicted"/>
<keyword evidence="2" id="KW-1185">Reference proteome</keyword>
<dbReference type="STRING" id="1754192.A0A1Y1VA79"/>
<protein>
    <submittedName>
        <fullName evidence="1">Uncharacterized protein</fullName>
    </submittedName>
</protein>
<reference evidence="1 2" key="1">
    <citation type="submission" date="2016-08" db="EMBL/GenBank/DDBJ databases">
        <title>A Parts List for Fungal Cellulosomes Revealed by Comparative Genomics.</title>
        <authorList>
            <consortium name="DOE Joint Genome Institute"/>
            <person name="Haitjema C.H."/>
            <person name="Gilmore S.P."/>
            <person name="Henske J.K."/>
            <person name="Solomon K.V."/>
            <person name="De Groot R."/>
            <person name="Kuo A."/>
            <person name="Mondo S.J."/>
            <person name="Salamov A.A."/>
            <person name="Labutti K."/>
            <person name="Zhao Z."/>
            <person name="Chiniquy J."/>
            <person name="Barry K."/>
            <person name="Brewer H.M."/>
            <person name="Purvine S.O."/>
            <person name="Wright A.T."/>
            <person name="Boxma B."/>
            <person name="Van Alen T."/>
            <person name="Hackstein J.H."/>
            <person name="Baker S.E."/>
            <person name="Grigoriev I.V."/>
            <person name="O'Malley M.A."/>
        </authorList>
    </citation>
    <scope>NUCLEOTIDE SEQUENCE [LARGE SCALE GENOMIC DNA]</scope>
    <source>
        <strain evidence="1 2">S4</strain>
    </source>
</reference>
<dbReference type="Proteomes" id="UP000193944">
    <property type="component" value="Unassembled WGS sequence"/>
</dbReference>
<gene>
    <name evidence="1" type="ORF">BCR32DRAFT_273593</name>
</gene>
<name>A0A1Y1VA79_9FUNG</name>